<keyword evidence="2 6" id="KW-0732">Signal</keyword>
<comment type="similarity">
    <text evidence="1">Belongs to the type-B carboxylesterase/lipase family.</text>
</comment>
<evidence type="ECO:0000256" key="1">
    <source>
        <dbReference type="ARBA" id="ARBA00005964"/>
    </source>
</evidence>
<evidence type="ECO:0000256" key="3">
    <source>
        <dbReference type="ARBA" id="ARBA00023180"/>
    </source>
</evidence>
<accession>A0A9N9X9A2</accession>
<dbReference type="SUPFAM" id="SSF53474">
    <property type="entry name" value="alpha/beta-Hydrolases"/>
    <property type="match status" value="1"/>
</dbReference>
<dbReference type="Gene3D" id="3.40.50.1820">
    <property type="entry name" value="alpha/beta hydrolase"/>
    <property type="match status" value="1"/>
</dbReference>
<keyword evidence="5" id="KW-1133">Transmembrane helix</keyword>
<sequence length="1234" mass="141244">MAYLTKSLTIVITLLMFNNGVYLNSYQYDYNPYVKEYTKNITLKQGVLQGVIVEPKINSENQYRVGVFKGIPYAAPPIGDLRFMPTAGAPSWFGIKYADQFGPVCPQKLPDERKMPAFRKEYFLRLKSYLQNQSEDCLYLNIYAPIRKHEITSRKYPVMVYIHGESFEWNSGNPYDGTVLAAYGNVIVVTLNFRLGILGFLKAGVEDTSRSNFGLVDQVAALVWIRDNIAAFGGDSNSVTLIGHGTGAVCASLLMISPMILIENERLFHRAILMSGTALSDWALASSPNEVAYQVSKAVNCQIHDDFAECLRKKRLEEIMAAGAITPDYKTRFGPIVDSLVVPNEPKKCMTQYHDIFRRFEVIYGVNEIESINLLDPIGLSHGLLLKERDQELRTYFRSRCEMKPEVCLQRTLDEYGANDILTNVNSGQKYSYQMYEPNQAIKARDVLLDILSDARSVAPMIQTAKYHSLLNMQSYFYVFKHKTTSKNYIREKTYTGEELPYVFGIPLGGPKYHFTDKYTDQERLFSEIVMMYFSNFAETGNPNVPRRNLFINLSPAYWTQFDVDWPEFDNKNERYLELEIPPQPLTSYRKEEMKYWNEMFSKVLENNSFNMFSTKKPVFDNFGSVPPRRPNHPPPWIYDHYPKKPADVPKNFEKPQSKVHTEQYGKIVKEGNDRPDNIVENVFGKILEKPPQELEQSSAVNVLTITGVVCLFISVTVFIVLYFICYRRRKQVQVQQSNLKNTSKDNQAFLIDGCNIMKMINTKKSNETYEGVRSESSPNYKLTRQISSSTIDAHTKVREWITHEIIQKYSPHIFRRTCSSNETKDQKGFPKKHVYMDVEENMLGDVPFETYIKTSTIRRPKPPKISVEVDATPSGRGPSILLQEPIEMTKSLDNRVNRYEQTKPLRRSFTMENVPSEVINCAKEIDKSISTTDLNNTVRPIHKHTVSDPVEDLEYLTKTTLKTFDYTADVNVTSRDENDMFTTQLSPEQSLNLIKRRNFPKVLPDYPDKAALINKRRSMPIARSMNTDSSFRYPPMPPPRTTTLTKQATQVYPVYISEPTLAEEPYDQLETVCNNLYVGPILPKNKTENKPSVTKHENKIDTYDQPKEPIVEAEPRRAVGPSPKIGRADPKVIIKPSLPKKVGNEKPKNITRVVVPDNQPFSQQNTSDRLKEVNSDNKEKTNFGKFVHVETQCEQRSQDSQKTTSSIRPNQGSLSSDSTPSEESDTGTVVKKI</sequence>
<evidence type="ECO:0000256" key="4">
    <source>
        <dbReference type="SAM" id="MobiDB-lite"/>
    </source>
</evidence>
<feature type="compositionally biased region" description="Polar residues" evidence="4">
    <location>
        <begin position="1201"/>
        <end position="1213"/>
    </location>
</feature>
<feature type="compositionally biased region" description="Basic and acidic residues" evidence="4">
    <location>
        <begin position="1169"/>
        <end position="1200"/>
    </location>
</feature>
<dbReference type="PANTHER" id="PTHR43903">
    <property type="entry name" value="NEUROLIGIN"/>
    <property type="match status" value="1"/>
</dbReference>
<dbReference type="EMBL" id="OU898277">
    <property type="protein sequence ID" value="CAG9829909.1"/>
    <property type="molecule type" value="Genomic_DNA"/>
</dbReference>
<evidence type="ECO:0000256" key="6">
    <source>
        <dbReference type="SAM" id="SignalP"/>
    </source>
</evidence>
<dbReference type="Proteomes" id="UP001153709">
    <property type="component" value="Chromosome 2"/>
</dbReference>
<evidence type="ECO:0000259" key="7">
    <source>
        <dbReference type="Pfam" id="PF00135"/>
    </source>
</evidence>
<evidence type="ECO:0000256" key="2">
    <source>
        <dbReference type="ARBA" id="ARBA00022729"/>
    </source>
</evidence>
<dbReference type="InterPro" id="IPR029058">
    <property type="entry name" value="AB_hydrolase_fold"/>
</dbReference>
<keyword evidence="9" id="KW-1185">Reference proteome</keyword>
<dbReference type="OrthoDB" id="3200163at2759"/>
<feature type="signal peptide" evidence="6">
    <location>
        <begin position="1"/>
        <end position="23"/>
    </location>
</feature>
<keyword evidence="5" id="KW-0472">Membrane</keyword>
<feature type="domain" description="Carboxylesterase type B" evidence="7">
    <location>
        <begin position="39"/>
        <end position="597"/>
    </location>
</feature>
<feature type="region of interest" description="Disordered" evidence="4">
    <location>
        <begin position="1087"/>
        <end position="1234"/>
    </location>
</feature>
<evidence type="ECO:0000313" key="9">
    <source>
        <dbReference type="Proteomes" id="UP001153709"/>
    </source>
</evidence>
<feature type="transmembrane region" description="Helical" evidence="5">
    <location>
        <begin position="703"/>
        <end position="726"/>
    </location>
</feature>
<dbReference type="InterPro" id="IPR002018">
    <property type="entry name" value="CarbesteraseB"/>
</dbReference>
<protein>
    <recommendedName>
        <fullName evidence="7">Carboxylesterase type B domain-containing protein</fullName>
    </recommendedName>
</protein>
<feature type="chain" id="PRO_5040310064" description="Carboxylesterase type B domain-containing protein" evidence="6">
    <location>
        <begin position="24"/>
        <end position="1234"/>
    </location>
</feature>
<evidence type="ECO:0000256" key="5">
    <source>
        <dbReference type="SAM" id="Phobius"/>
    </source>
</evidence>
<dbReference type="PROSITE" id="PS00941">
    <property type="entry name" value="CARBOXYLESTERASE_B_2"/>
    <property type="match status" value="1"/>
</dbReference>
<dbReference type="Pfam" id="PF00135">
    <property type="entry name" value="COesterase"/>
    <property type="match status" value="1"/>
</dbReference>
<proteinExistence type="inferred from homology"/>
<dbReference type="AlphaFoldDB" id="A0A9N9X9A2"/>
<reference evidence="8" key="1">
    <citation type="submission" date="2022-01" db="EMBL/GenBank/DDBJ databases">
        <authorList>
            <person name="King R."/>
        </authorList>
    </citation>
    <scope>NUCLEOTIDE SEQUENCE</scope>
</reference>
<dbReference type="InterPro" id="IPR019819">
    <property type="entry name" value="Carboxylesterase_B_CS"/>
</dbReference>
<dbReference type="InterPro" id="IPR051093">
    <property type="entry name" value="Neuroligin/BSAL"/>
</dbReference>
<organism evidence="8 9">
    <name type="scientific">Diabrotica balteata</name>
    <name type="common">Banded cucumber beetle</name>
    <dbReference type="NCBI Taxonomy" id="107213"/>
    <lineage>
        <taxon>Eukaryota</taxon>
        <taxon>Metazoa</taxon>
        <taxon>Ecdysozoa</taxon>
        <taxon>Arthropoda</taxon>
        <taxon>Hexapoda</taxon>
        <taxon>Insecta</taxon>
        <taxon>Pterygota</taxon>
        <taxon>Neoptera</taxon>
        <taxon>Endopterygota</taxon>
        <taxon>Coleoptera</taxon>
        <taxon>Polyphaga</taxon>
        <taxon>Cucujiformia</taxon>
        <taxon>Chrysomeloidea</taxon>
        <taxon>Chrysomelidae</taxon>
        <taxon>Galerucinae</taxon>
        <taxon>Diabroticina</taxon>
        <taxon>Diabroticites</taxon>
        <taxon>Diabrotica</taxon>
    </lineage>
</organism>
<keyword evidence="5" id="KW-0812">Transmembrane</keyword>
<keyword evidence="3" id="KW-0325">Glycoprotein</keyword>
<name>A0A9N9X9A2_DIABA</name>
<feature type="compositionally biased region" description="Basic and acidic residues" evidence="4">
    <location>
        <begin position="1087"/>
        <end position="1118"/>
    </location>
</feature>
<evidence type="ECO:0000313" key="8">
    <source>
        <dbReference type="EMBL" id="CAG9829909.1"/>
    </source>
</evidence>
<gene>
    <name evidence="8" type="ORF">DIABBA_LOCUS3664</name>
</gene>